<dbReference type="AlphaFoldDB" id="A0A0F9WAZ8"/>
<gene>
    <name evidence="1" type="ORF">AAJ76_4700023754</name>
</gene>
<evidence type="ECO:0008006" key="3">
    <source>
        <dbReference type="Google" id="ProtNLM"/>
    </source>
</evidence>
<dbReference type="VEuPathDB" id="MicrosporidiaDB:NCER_101297"/>
<organism evidence="1 2">
    <name type="scientific">Vairimorpha ceranae</name>
    <dbReference type="NCBI Taxonomy" id="40302"/>
    <lineage>
        <taxon>Eukaryota</taxon>
        <taxon>Fungi</taxon>
        <taxon>Fungi incertae sedis</taxon>
        <taxon>Microsporidia</taxon>
        <taxon>Nosematidae</taxon>
        <taxon>Vairimorpha</taxon>
    </lineage>
</organism>
<dbReference type="VEuPathDB" id="MicrosporidiaDB:AAJ76_4700023754"/>
<keyword evidence="2" id="KW-1185">Reference proteome</keyword>
<dbReference type="EMBL" id="JPQZ01000047">
    <property type="protein sequence ID" value="KKO74756.1"/>
    <property type="molecule type" value="Genomic_DNA"/>
</dbReference>
<sequence>MNNETCTLCKNIPAIKINILNYCKMCFEKQLESKVLRNLNNLPYKSKILIVLHEDVYDNILLYFLNRLKNKKMHEFIIFNPQNKDFGSYNFFQVITQNSIDNLPNLDINNQTTKFNIDILNMLQKSHLSFHKILINYKINVVLYCKSMEDICTDLIIKVSSGVVLDKTDVCDYIFQDSCTFINMFKDIKNKEIQYMSYLQSYKFNCTGIKNKKYKSINKFINEINKNNPLALYNIINVVKKINKRI</sequence>
<dbReference type="RefSeq" id="XP_024330498.1">
    <property type="nucleotide sequence ID" value="XM_024475727.1"/>
</dbReference>
<proteinExistence type="predicted"/>
<dbReference type="GeneID" id="36320674"/>
<dbReference type="VEuPathDB" id="MicrosporidiaDB:G9O61_00g011180"/>
<accession>A0A0F9WAZ8</accession>
<protein>
    <recommendedName>
        <fullName evidence="3">Cytoplasmic tRNA 2-thiolation protein 2</fullName>
    </recommendedName>
</protein>
<name>A0A0F9WAZ8_9MICR</name>
<dbReference type="OrthoDB" id="2192267at2759"/>
<comment type="caution">
    <text evidence="1">The sequence shown here is derived from an EMBL/GenBank/DDBJ whole genome shotgun (WGS) entry which is preliminary data.</text>
</comment>
<evidence type="ECO:0000313" key="1">
    <source>
        <dbReference type="EMBL" id="KKO74756.1"/>
    </source>
</evidence>
<evidence type="ECO:0000313" key="2">
    <source>
        <dbReference type="Proteomes" id="UP000034350"/>
    </source>
</evidence>
<reference evidence="1 2" key="1">
    <citation type="journal article" date="2015" name="Environ. Microbiol.">
        <title>Genome analyses suggest the presence of polyploidy and recent human-driven expansions in eight global populations of the honeybee pathogen Nosema ceranae.</title>
        <authorList>
            <person name="Pelin A."/>
            <person name="Selman M."/>
            <person name="Aris-Brosou S."/>
            <person name="Farinelli L."/>
            <person name="Corradi N."/>
        </authorList>
    </citation>
    <scope>NUCLEOTIDE SEQUENCE [LARGE SCALE GENOMIC DNA]</scope>
    <source>
        <strain evidence="1 2">PA08 1199</strain>
    </source>
</reference>
<dbReference type="Proteomes" id="UP000034350">
    <property type="component" value="Unassembled WGS sequence"/>
</dbReference>